<feature type="signal peptide" evidence="1">
    <location>
        <begin position="1"/>
        <end position="23"/>
    </location>
</feature>
<gene>
    <name evidence="2" type="ORF">GS399_20045</name>
</gene>
<evidence type="ECO:0000256" key="1">
    <source>
        <dbReference type="SAM" id="SignalP"/>
    </source>
</evidence>
<organism evidence="2 3">
    <name type="scientific">Hufsiella arboris</name>
    <dbReference type="NCBI Taxonomy" id="2695275"/>
    <lineage>
        <taxon>Bacteria</taxon>
        <taxon>Pseudomonadati</taxon>
        <taxon>Bacteroidota</taxon>
        <taxon>Sphingobacteriia</taxon>
        <taxon>Sphingobacteriales</taxon>
        <taxon>Sphingobacteriaceae</taxon>
        <taxon>Hufsiella</taxon>
    </lineage>
</organism>
<keyword evidence="3" id="KW-1185">Reference proteome</keyword>
<evidence type="ECO:0000313" key="2">
    <source>
        <dbReference type="EMBL" id="MXV53265.1"/>
    </source>
</evidence>
<keyword evidence="1" id="KW-0732">Signal</keyword>
<protein>
    <submittedName>
        <fullName evidence="2">Uncharacterized protein</fullName>
    </submittedName>
</protein>
<accession>A0A7K1YF89</accession>
<dbReference type="Proteomes" id="UP000466586">
    <property type="component" value="Unassembled WGS sequence"/>
</dbReference>
<dbReference type="AlphaFoldDB" id="A0A7K1YF89"/>
<dbReference type="EMBL" id="WVHT01000016">
    <property type="protein sequence ID" value="MXV53265.1"/>
    <property type="molecule type" value="Genomic_DNA"/>
</dbReference>
<feature type="chain" id="PRO_5029812361" evidence="1">
    <location>
        <begin position="24"/>
        <end position="122"/>
    </location>
</feature>
<comment type="caution">
    <text evidence="2">The sequence shown here is derived from an EMBL/GenBank/DDBJ whole genome shotgun (WGS) entry which is preliminary data.</text>
</comment>
<dbReference type="RefSeq" id="WP_160846444.1">
    <property type="nucleotide sequence ID" value="NZ_WVHT01000016.1"/>
</dbReference>
<proteinExistence type="predicted"/>
<name>A0A7K1YF89_9SPHI</name>
<sequence>MNIKCISLYIILCLAFFKPAAHGQVKSQSYCELYFRYSYNNSTKVKFDGGVAKIDLKAAEDNLPKKDSLLIEKTRKVENLKTLSACFTYLSSLGWNYKVSFPTPPDALPAIRFIFSRDNTDD</sequence>
<reference evidence="2 3" key="1">
    <citation type="submission" date="2019-11" db="EMBL/GenBank/DDBJ databases">
        <title>Pedobacter sp. HMF7647 Genome sequencing and assembly.</title>
        <authorList>
            <person name="Kang H."/>
            <person name="Kim H."/>
            <person name="Joh K."/>
        </authorList>
    </citation>
    <scope>NUCLEOTIDE SEQUENCE [LARGE SCALE GENOMIC DNA]</scope>
    <source>
        <strain evidence="2 3">HMF7647</strain>
    </source>
</reference>
<evidence type="ECO:0000313" key="3">
    <source>
        <dbReference type="Proteomes" id="UP000466586"/>
    </source>
</evidence>